<evidence type="ECO:0000313" key="1">
    <source>
        <dbReference type="EMBL" id="MDR6299526.1"/>
    </source>
</evidence>
<dbReference type="EMBL" id="JAVDQA010000001">
    <property type="protein sequence ID" value="MDR6299526.1"/>
    <property type="molecule type" value="Genomic_DNA"/>
</dbReference>
<dbReference type="RefSeq" id="WP_309726293.1">
    <property type="nucleotide sequence ID" value="NZ_JAVDQA010000001.1"/>
</dbReference>
<evidence type="ECO:0008006" key="3">
    <source>
        <dbReference type="Google" id="ProtNLM"/>
    </source>
</evidence>
<comment type="caution">
    <text evidence="1">The sequence shown here is derived from an EMBL/GenBank/DDBJ whole genome shotgun (WGS) entry which is preliminary data.</text>
</comment>
<dbReference type="Proteomes" id="UP001257659">
    <property type="component" value="Unassembled WGS sequence"/>
</dbReference>
<gene>
    <name evidence="1" type="ORF">GGR31_000142</name>
</gene>
<name>A0ABU1K2I9_9FLAO</name>
<protein>
    <recommendedName>
        <fullName evidence="3">Nitrite reductase/ring-hydroxylating ferredoxin subunit</fullName>
    </recommendedName>
</protein>
<keyword evidence="2" id="KW-1185">Reference proteome</keyword>
<organism evidence="1 2">
    <name type="scientific">Mesonia maritima</name>
    <dbReference type="NCBI Taxonomy" id="1793873"/>
    <lineage>
        <taxon>Bacteria</taxon>
        <taxon>Pseudomonadati</taxon>
        <taxon>Bacteroidota</taxon>
        <taxon>Flavobacteriia</taxon>
        <taxon>Flavobacteriales</taxon>
        <taxon>Flavobacteriaceae</taxon>
        <taxon>Mesonia</taxon>
    </lineage>
</organism>
<proteinExistence type="predicted"/>
<reference evidence="1 2" key="1">
    <citation type="submission" date="2023-07" db="EMBL/GenBank/DDBJ databases">
        <title>Genomic Encyclopedia of Type Strains, Phase IV (KMG-IV): sequencing the most valuable type-strain genomes for metagenomic binning, comparative biology and taxonomic classification.</title>
        <authorList>
            <person name="Goeker M."/>
        </authorList>
    </citation>
    <scope>NUCLEOTIDE SEQUENCE [LARGE SCALE GENOMIC DNA]</scope>
    <source>
        <strain evidence="1 2">DSM 102814</strain>
    </source>
</reference>
<accession>A0ABU1K2I9</accession>
<evidence type="ECO:0000313" key="2">
    <source>
        <dbReference type="Proteomes" id="UP001257659"/>
    </source>
</evidence>
<sequence>MKKIIFSFLVLALCLSCSKDDNRKDNPYLFDLNFSVVVDLSLPQYNGLNFPSNPVYIGNYGHGGIIIMNTGSNYVAFDAADPNHVPKNCSTLEIDGLEGTCQCEDHNKYNLITGQFVEGENLEYTLYAYRVTDNGNGTLTVSN</sequence>